<dbReference type="PANTHER" id="PTHR11695">
    <property type="entry name" value="ALCOHOL DEHYDROGENASE RELATED"/>
    <property type="match status" value="1"/>
</dbReference>
<evidence type="ECO:0000313" key="2">
    <source>
        <dbReference type="Proteomes" id="UP000050761"/>
    </source>
</evidence>
<dbReference type="EMBL" id="UZAH01032530">
    <property type="protein sequence ID" value="VDP22374.1"/>
    <property type="molecule type" value="Genomic_DNA"/>
</dbReference>
<dbReference type="OrthoDB" id="48317at2759"/>
<dbReference type="InterPro" id="IPR050700">
    <property type="entry name" value="YIM1/Zinc_Alcohol_DH_Fams"/>
</dbReference>
<name>A0A183GEW0_HELPZ</name>
<evidence type="ECO:0000313" key="1">
    <source>
        <dbReference type="EMBL" id="VDP22374.1"/>
    </source>
</evidence>
<evidence type="ECO:0000313" key="3">
    <source>
        <dbReference type="WBParaSite" id="HPBE_0002090001-mRNA-1"/>
    </source>
</evidence>
<gene>
    <name evidence="1" type="ORF">HPBE_LOCUS20899</name>
</gene>
<accession>A0A183GEW0</accession>
<reference evidence="1 2" key="1">
    <citation type="submission" date="2018-11" db="EMBL/GenBank/DDBJ databases">
        <authorList>
            <consortium name="Pathogen Informatics"/>
        </authorList>
    </citation>
    <scope>NUCLEOTIDE SEQUENCE [LARGE SCALE GENOMIC DNA]</scope>
</reference>
<dbReference type="PANTHER" id="PTHR11695:SF294">
    <property type="entry name" value="RETICULON-4-INTERACTING PROTEIN 1, MITOCHONDRIAL"/>
    <property type="match status" value="1"/>
</dbReference>
<dbReference type="GO" id="GO:0005739">
    <property type="term" value="C:mitochondrion"/>
    <property type="evidence" value="ECO:0007669"/>
    <property type="project" value="TreeGrafter"/>
</dbReference>
<protein>
    <submittedName>
        <fullName evidence="3">ADH_zinc_N domain-containing protein</fullName>
    </submittedName>
</protein>
<accession>A0A3P8CRY4</accession>
<reference evidence="3" key="2">
    <citation type="submission" date="2019-09" db="UniProtKB">
        <authorList>
            <consortium name="WormBaseParasite"/>
        </authorList>
    </citation>
    <scope>IDENTIFICATION</scope>
</reference>
<keyword evidence="2" id="KW-1185">Reference proteome</keyword>
<proteinExistence type="predicted"/>
<dbReference type="WBParaSite" id="HPBE_0002090001-mRNA-1">
    <property type="protein sequence ID" value="HPBE_0002090001-mRNA-1"/>
    <property type="gene ID" value="HPBE_0002090001"/>
</dbReference>
<dbReference type="Pfam" id="PF13602">
    <property type="entry name" value="ADH_zinc_N_2"/>
    <property type="match status" value="1"/>
</dbReference>
<dbReference type="Proteomes" id="UP000050761">
    <property type="component" value="Unassembled WGS sequence"/>
</dbReference>
<dbReference type="Gene3D" id="3.90.180.10">
    <property type="entry name" value="Medium-chain alcohol dehydrogenases, catalytic domain"/>
    <property type="match status" value="1"/>
</dbReference>
<sequence length="92" mass="10606">MMRETDKYGVLLGLTSVAVKYFCRSFKSALRGRWFSYAFFRPNQECMLQLTKFAEEGMVVPIVEKVMSFEQLPAAYEKVSALHGRGKTVLVW</sequence>
<organism evidence="2 3">
    <name type="scientific">Heligmosomoides polygyrus</name>
    <name type="common">Parasitic roundworm</name>
    <dbReference type="NCBI Taxonomy" id="6339"/>
    <lineage>
        <taxon>Eukaryota</taxon>
        <taxon>Metazoa</taxon>
        <taxon>Ecdysozoa</taxon>
        <taxon>Nematoda</taxon>
        <taxon>Chromadorea</taxon>
        <taxon>Rhabditida</taxon>
        <taxon>Rhabditina</taxon>
        <taxon>Rhabditomorpha</taxon>
        <taxon>Strongyloidea</taxon>
        <taxon>Heligmosomidae</taxon>
        <taxon>Heligmosomoides</taxon>
    </lineage>
</organism>
<dbReference type="AlphaFoldDB" id="A0A183GEW0"/>